<keyword evidence="2" id="KW-1185">Reference proteome</keyword>
<reference evidence="1" key="1">
    <citation type="submission" date="2022-02" db="EMBL/GenBank/DDBJ databases">
        <title>Plant Genome Project.</title>
        <authorList>
            <person name="Zhang R.-G."/>
        </authorList>
    </citation>
    <scope>NUCLEOTIDE SEQUENCE</scope>
    <source>
        <strain evidence="1">AT1</strain>
    </source>
</reference>
<organism evidence="1 2">
    <name type="scientific">Rhododendron molle</name>
    <name type="common">Chinese azalea</name>
    <name type="synonym">Azalea mollis</name>
    <dbReference type="NCBI Taxonomy" id="49168"/>
    <lineage>
        <taxon>Eukaryota</taxon>
        <taxon>Viridiplantae</taxon>
        <taxon>Streptophyta</taxon>
        <taxon>Embryophyta</taxon>
        <taxon>Tracheophyta</taxon>
        <taxon>Spermatophyta</taxon>
        <taxon>Magnoliopsida</taxon>
        <taxon>eudicotyledons</taxon>
        <taxon>Gunneridae</taxon>
        <taxon>Pentapetalae</taxon>
        <taxon>asterids</taxon>
        <taxon>Ericales</taxon>
        <taxon>Ericaceae</taxon>
        <taxon>Ericoideae</taxon>
        <taxon>Rhodoreae</taxon>
        <taxon>Rhododendron</taxon>
    </lineage>
</organism>
<sequence length="110" mass="12600">MLVSTQFNLLEFDVDPIVLSLIVTIQKRVLRSRSELKNGVRLDSLLAVRTTLSEWYLAERVSKQSFRHLVPMVPQVPLALMRNPGRFSSSYDLEEAMRGYDAFPLMEVGD</sequence>
<evidence type="ECO:0000313" key="2">
    <source>
        <dbReference type="Proteomes" id="UP001062846"/>
    </source>
</evidence>
<proteinExistence type="predicted"/>
<gene>
    <name evidence="1" type="ORF">RHMOL_Rhmol07G0321600</name>
</gene>
<dbReference type="Proteomes" id="UP001062846">
    <property type="component" value="Chromosome 7"/>
</dbReference>
<accession>A0ACC0N8U0</accession>
<protein>
    <submittedName>
        <fullName evidence="1">Uncharacterized protein</fullName>
    </submittedName>
</protein>
<dbReference type="EMBL" id="CM046394">
    <property type="protein sequence ID" value="KAI8549057.1"/>
    <property type="molecule type" value="Genomic_DNA"/>
</dbReference>
<evidence type="ECO:0000313" key="1">
    <source>
        <dbReference type="EMBL" id="KAI8549057.1"/>
    </source>
</evidence>
<name>A0ACC0N8U0_RHOML</name>
<comment type="caution">
    <text evidence="1">The sequence shown here is derived from an EMBL/GenBank/DDBJ whole genome shotgun (WGS) entry which is preliminary data.</text>
</comment>